<sequence length="155" mass="17526">MRTVHSVAPYGSPIWARRLAKDKKSFRQMRQAQRDSVLRLARTYRTVSHAADTVLAGTPPIDLLAAGYAQVYRQLKARGIVRTAGTVEPIRQEVRRWVVEHWKTRLHESGIAGSWTIEAIRSCLEEWLGRVHGGLSFRLVQVLTGHGSFGIGHKY</sequence>
<gene>
    <name evidence="2" type="primary">LOC105426594</name>
</gene>
<proteinExistence type="predicted"/>
<dbReference type="AlphaFoldDB" id="A0A6I9WW88"/>
<protein>
    <submittedName>
        <fullName evidence="2">Uncharacterized protein LOC105426594</fullName>
    </submittedName>
</protein>
<organism evidence="1 2">
    <name type="scientific">Pogonomyrmex barbatus</name>
    <name type="common">red harvester ant</name>
    <dbReference type="NCBI Taxonomy" id="144034"/>
    <lineage>
        <taxon>Eukaryota</taxon>
        <taxon>Metazoa</taxon>
        <taxon>Ecdysozoa</taxon>
        <taxon>Arthropoda</taxon>
        <taxon>Hexapoda</taxon>
        <taxon>Insecta</taxon>
        <taxon>Pterygota</taxon>
        <taxon>Neoptera</taxon>
        <taxon>Endopterygota</taxon>
        <taxon>Hymenoptera</taxon>
        <taxon>Apocrita</taxon>
        <taxon>Aculeata</taxon>
        <taxon>Formicoidea</taxon>
        <taxon>Formicidae</taxon>
        <taxon>Myrmicinae</taxon>
        <taxon>Pogonomyrmex</taxon>
    </lineage>
</organism>
<accession>A0A6I9WW88</accession>
<keyword evidence="1" id="KW-1185">Reference proteome</keyword>
<name>A0A6I9WW88_9HYME</name>
<dbReference type="OrthoDB" id="7554936at2759"/>
<dbReference type="RefSeq" id="XP_011636191.1">
    <property type="nucleotide sequence ID" value="XM_011637889.1"/>
</dbReference>
<reference evidence="2" key="1">
    <citation type="submission" date="2025-08" db="UniProtKB">
        <authorList>
            <consortium name="RefSeq"/>
        </authorList>
    </citation>
    <scope>IDENTIFICATION</scope>
</reference>
<dbReference type="KEGG" id="pbar:105426594"/>
<evidence type="ECO:0000313" key="2">
    <source>
        <dbReference type="RefSeq" id="XP_011636191.1"/>
    </source>
</evidence>
<evidence type="ECO:0000313" key="1">
    <source>
        <dbReference type="Proteomes" id="UP000504615"/>
    </source>
</evidence>
<dbReference type="GeneID" id="105426594"/>
<dbReference type="Proteomes" id="UP000504615">
    <property type="component" value="Unplaced"/>
</dbReference>